<keyword evidence="14" id="KW-1185">Reference proteome</keyword>
<feature type="domain" description="FHA" evidence="11">
    <location>
        <begin position="56"/>
        <end position="103"/>
    </location>
</feature>
<evidence type="ECO:0000256" key="10">
    <source>
        <dbReference type="SAM" id="MobiDB-lite"/>
    </source>
</evidence>
<dbReference type="InterPro" id="IPR011009">
    <property type="entry name" value="Kinase-like_dom_sf"/>
</dbReference>
<keyword evidence="5" id="KW-0418">Kinase</keyword>
<evidence type="ECO:0000313" key="14">
    <source>
        <dbReference type="Proteomes" id="UP001583186"/>
    </source>
</evidence>
<feature type="binding site" evidence="9">
    <location>
        <position position="204"/>
    </location>
    <ligand>
        <name>ATP</name>
        <dbReference type="ChEBI" id="CHEBI:30616"/>
    </ligand>
</feature>
<comment type="caution">
    <text evidence="13">The sequence shown here is derived from an EMBL/GenBank/DDBJ whole genome shotgun (WGS) entry which is preliminary data.</text>
</comment>
<dbReference type="PANTHER" id="PTHR44167:SF24">
    <property type="entry name" value="SERINE_THREONINE-PROTEIN KINASE CHK2"/>
    <property type="match status" value="1"/>
</dbReference>
<dbReference type="PROSITE" id="PS50011">
    <property type="entry name" value="PROTEIN_KINASE_DOM"/>
    <property type="match status" value="1"/>
</dbReference>
<evidence type="ECO:0000256" key="8">
    <source>
        <dbReference type="ARBA" id="ARBA00048679"/>
    </source>
</evidence>
<dbReference type="SUPFAM" id="SSF56112">
    <property type="entry name" value="Protein kinase-like (PK-like)"/>
    <property type="match status" value="1"/>
</dbReference>
<evidence type="ECO:0000256" key="6">
    <source>
        <dbReference type="ARBA" id="ARBA00022840"/>
    </source>
</evidence>
<dbReference type="Proteomes" id="UP001583186">
    <property type="component" value="Unassembled WGS sequence"/>
</dbReference>
<evidence type="ECO:0000256" key="5">
    <source>
        <dbReference type="ARBA" id="ARBA00022777"/>
    </source>
</evidence>
<evidence type="ECO:0000259" key="11">
    <source>
        <dbReference type="PROSITE" id="PS50006"/>
    </source>
</evidence>
<evidence type="ECO:0000256" key="3">
    <source>
        <dbReference type="ARBA" id="ARBA00022527"/>
    </source>
</evidence>
<keyword evidence="6 9" id="KW-0067">ATP-binding</keyword>
<evidence type="ECO:0000256" key="4">
    <source>
        <dbReference type="ARBA" id="ARBA00022741"/>
    </source>
</evidence>
<feature type="domain" description="Protein kinase" evidence="12">
    <location>
        <begin position="175"/>
        <end position="439"/>
    </location>
</feature>
<comment type="similarity">
    <text evidence="1">Belongs to the protein kinase superfamily. CAMK Ser/Thr protein kinase family. CHEK2 subfamily.</text>
</comment>
<evidence type="ECO:0000256" key="2">
    <source>
        <dbReference type="ARBA" id="ARBA00012513"/>
    </source>
</evidence>
<dbReference type="Gene3D" id="1.10.510.10">
    <property type="entry name" value="Transferase(Phosphotransferase) domain 1"/>
    <property type="match status" value="1"/>
</dbReference>
<feature type="compositionally biased region" description="Acidic residues" evidence="10">
    <location>
        <begin position="550"/>
        <end position="562"/>
    </location>
</feature>
<dbReference type="PROSITE" id="PS50006">
    <property type="entry name" value="FHA_DOMAIN"/>
    <property type="match status" value="1"/>
</dbReference>
<protein>
    <recommendedName>
        <fullName evidence="2">non-specific serine/threonine protein kinase</fullName>
        <ecNumber evidence="2">2.7.11.1</ecNumber>
    </recommendedName>
</protein>
<dbReference type="InterPro" id="IPR008271">
    <property type="entry name" value="Ser/Thr_kinase_AS"/>
</dbReference>
<keyword evidence="5" id="KW-0808">Transferase</keyword>
<evidence type="ECO:0000256" key="1">
    <source>
        <dbReference type="ARBA" id="ARBA00005575"/>
    </source>
</evidence>
<gene>
    <name evidence="13" type="ORF">Sste5346_006476</name>
</gene>
<keyword evidence="3" id="KW-0723">Serine/threonine-protein kinase</keyword>
<proteinExistence type="inferred from homology"/>
<dbReference type="InterPro" id="IPR017441">
    <property type="entry name" value="Protein_kinase_ATP_BS"/>
</dbReference>
<dbReference type="PROSITE" id="PS00107">
    <property type="entry name" value="PROTEIN_KINASE_ATP"/>
    <property type="match status" value="1"/>
</dbReference>
<dbReference type="InterPro" id="IPR000719">
    <property type="entry name" value="Prot_kinase_dom"/>
</dbReference>
<organism evidence="13 14">
    <name type="scientific">Sporothrix stenoceras</name>
    <dbReference type="NCBI Taxonomy" id="5173"/>
    <lineage>
        <taxon>Eukaryota</taxon>
        <taxon>Fungi</taxon>
        <taxon>Dikarya</taxon>
        <taxon>Ascomycota</taxon>
        <taxon>Pezizomycotina</taxon>
        <taxon>Sordariomycetes</taxon>
        <taxon>Sordariomycetidae</taxon>
        <taxon>Ophiostomatales</taxon>
        <taxon>Ophiostomataceae</taxon>
        <taxon>Sporothrix</taxon>
    </lineage>
</organism>
<dbReference type="EC" id="2.7.11.1" evidence="2"/>
<dbReference type="InterPro" id="IPR008984">
    <property type="entry name" value="SMAD_FHA_dom_sf"/>
</dbReference>
<sequence length="585" mass="65402">MASSPSGGAGPSFFLVPENASAHKAVNDTNNDHFLRLQNGTPSLYLDFSDLVDGKITLGRSGSMIFLPDHHGAGIHRTHCYFQCSKTTGAVILHDKSSNHTTLAYDDDADFSVPISNVENSVVVTKLFNRSIAIGNRRHYKFKLVWESDGPVREFLLKHPSQFGPGSCESAHARYIQGEVLGYGGFGMVNRAVHIHNGKALAVKRFHNLDGKRHVMAIREANNMVKLASNGSRKCDHILSIIDTVYDKETFQWIEIFMPLKDGSVRTLIEVADRVVTDDHIAQNVLYQMAKALKFMAKHKMIHRDIKPDNILYDTRIEADGFTPYYHFLLADFNLSNETADARTYVGTEKFMAPEVCDRKLQACTVDIWSLFVTIVWIYDTDGFRSYETIDNMELRDKITEIAQQDMYAHIRDMAIQDPSRRVSASRLLARLEGSSASMPQSSLSEAMSDMTIHAGINDEADSAYGYSTSYINKDVAQSFANKYSPSRQRAGPSSMTGHSALEEDFAHTNGPVLANAYQTGVLNEHYQYTYQSPRNEEVELDAAAQFNESNEEEAGDDVGEDDDHHDKGKGTDNTATASPYFYYN</sequence>
<keyword evidence="4 9" id="KW-0547">Nucleotide-binding</keyword>
<dbReference type="SMART" id="SM00220">
    <property type="entry name" value="S_TKc"/>
    <property type="match status" value="1"/>
</dbReference>
<dbReference type="EMBL" id="JAWCUI010000038">
    <property type="protein sequence ID" value="KAL1893299.1"/>
    <property type="molecule type" value="Genomic_DNA"/>
</dbReference>
<evidence type="ECO:0000256" key="7">
    <source>
        <dbReference type="ARBA" id="ARBA00047899"/>
    </source>
</evidence>
<name>A0ABR3Z1B4_9PEZI</name>
<reference evidence="13 14" key="1">
    <citation type="journal article" date="2024" name="IMA Fungus">
        <title>IMA Genome - F19 : A genome assembly and annotation guide to empower mycologists, including annotated draft genome sequences of Ceratocystis pirilliformis, Diaporthe australafricana, Fusarium ophioides, Paecilomyces lecythidis, and Sporothrix stenoceras.</title>
        <authorList>
            <person name="Aylward J."/>
            <person name="Wilson A.M."/>
            <person name="Visagie C.M."/>
            <person name="Spraker J."/>
            <person name="Barnes I."/>
            <person name="Buitendag C."/>
            <person name="Ceriani C."/>
            <person name="Del Mar Angel L."/>
            <person name="du Plessis D."/>
            <person name="Fuchs T."/>
            <person name="Gasser K."/>
            <person name="Kramer D."/>
            <person name="Li W."/>
            <person name="Munsamy K."/>
            <person name="Piso A."/>
            <person name="Price J.L."/>
            <person name="Sonnekus B."/>
            <person name="Thomas C."/>
            <person name="van der Nest A."/>
            <person name="van Dijk A."/>
            <person name="van Heerden A."/>
            <person name="van Vuuren N."/>
            <person name="Yilmaz N."/>
            <person name="Duong T.A."/>
            <person name="van der Merwe N.A."/>
            <person name="Wingfield M.J."/>
            <person name="Wingfield B.D."/>
        </authorList>
    </citation>
    <scope>NUCLEOTIDE SEQUENCE [LARGE SCALE GENOMIC DNA]</scope>
    <source>
        <strain evidence="13 14">CMW 5346</strain>
    </source>
</reference>
<evidence type="ECO:0000313" key="13">
    <source>
        <dbReference type="EMBL" id="KAL1893299.1"/>
    </source>
</evidence>
<dbReference type="CDD" id="cd00180">
    <property type="entry name" value="PKc"/>
    <property type="match status" value="1"/>
</dbReference>
<comment type="catalytic activity">
    <reaction evidence="8">
        <text>L-seryl-[protein] + ATP = O-phospho-L-seryl-[protein] + ADP + H(+)</text>
        <dbReference type="Rhea" id="RHEA:17989"/>
        <dbReference type="Rhea" id="RHEA-COMP:9863"/>
        <dbReference type="Rhea" id="RHEA-COMP:11604"/>
        <dbReference type="ChEBI" id="CHEBI:15378"/>
        <dbReference type="ChEBI" id="CHEBI:29999"/>
        <dbReference type="ChEBI" id="CHEBI:30616"/>
        <dbReference type="ChEBI" id="CHEBI:83421"/>
        <dbReference type="ChEBI" id="CHEBI:456216"/>
        <dbReference type="EC" id="2.7.11.1"/>
    </reaction>
</comment>
<comment type="catalytic activity">
    <reaction evidence="7">
        <text>L-threonyl-[protein] + ATP = O-phospho-L-threonyl-[protein] + ADP + H(+)</text>
        <dbReference type="Rhea" id="RHEA:46608"/>
        <dbReference type="Rhea" id="RHEA-COMP:11060"/>
        <dbReference type="Rhea" id="RHEA-COMP:11605"/>
        <dbReference type="ChEBI" id="CHEBI:15378"/>
        <dbReference type="ChEBI" id="CHEBI:30013"/>
        <dbReference type="ChEBI" id="CHEBI:30616"/>
        <dbReference type="ChEBI" id="CHEBI:61977"/>
        <dbReference type="ChEBI" id="CHEBI:456216"/>
        <dbReference type="EC" id="2.7.11.1"/>
    </reaction>
</comment>
<evidence type="ECO:0000256" key="9">
    <source>
        <dbReference type="PROSITE-ProRule" id="PRU10141"/>
    </source>
</evidence>
<dbReference type="PROSITE" id="PS00108">
    <property type="entry name" value="PROTEIN_KINASE_ST"/>
    <property type="match status" value="1"/>
</dbReference>
<evidence type="ECO:0000259" key="12">
    <source>
        <dbReference type="PROSITE" id="PS50011"/>
    </source>
</evidence>
<accession>A0ABR3Z1B4</accession>
<dbReference type="Pfam" id="PF00069">
    <property type="entry name" value="Pkinase"/>
    <property type="match status" value="1"/>
</dbReference>
<feature type="region of interest" description="Disordered" evidence="10">
    <location>
        <begin position="543"/>
        <end position="585"/>
    </location>
</feature>
<dbReference type="InterPro" id="IPR000253">
    <property type="entry name" value="FHA_dom"/>
</dbReference>
<dbReference type="PANTHER" id="PTHR44167">
    <property type="entry name" value="OVARIAN-SPECIFIC SERINE/THREONINE-PROTEIN KINASE LOK-RELATED"/>
    <property type="match status" value="1"/>
</dbReference>
<dbReference type="SUPFAM" id="SSF49879">
    <property type="entry name" value="SMAD/FHA domain"/>
    <property type="match status" value="1"/>
</dbReference>